<dbReference type="AlphaFoldDB" id="A0A9P7EV41"/>
<protein>
    <submittedName>
        <fullName evidence="1">Uncharacterized protein</fullName>
    </submittedName>
</protein>
<dbReference type="Proteomes" id="UP000823399">
    <property type="component" value="Unassembled WGS sequence"/>
</dbReference>
<comment type="caution">
    <text evidence="1">The sequence shown here is derived from an EMBL/GenBank/DDBJ whole genome shotgun (WGS) entry which is preliminary data.</text>
</comment>
<accession>A0A9P7EV41</accession>
<dbReference type="EMBL" id="JABBWM010000107">
    <property type="protein sequence ID" value="KAG2090000.1"/>
    <property type="molecule type" value="Genomic_DNA"/>
</dbReference>
<dbReference type="GeneID" id="64704713"/>
<evidence type="ECO:0000313" key="1">
    <source>
        <dbReference type="EMBL" id="KAG2090000.1"/>
    </source>
</evidence>
<proteinExistence type="predicted"/>
<evidence type="ECO:0000313" key="2">
    <source>
        <dbReference type="Proteomes" id="UP000823399"/>
    </source>
</evidence>
<organism evidence="1 2">
    <name type="scientific">Suillus discolor</name>
    <dbReference type="NCBI Taxonomy" id="1912936"/>
    <lineage>
        <taxon>Eukaryota</taxon>
        <taxon>Fungi</taxon>
        <taxon>Dikarya</taxon>
        <taxon>Basidiomycota</taxon>
        <taxon>Agaricomycotina</taxon>
        <taxon>Agaricomycetes</taxon>
        <taxon>Agaricomycetidae</taxon>
        <taxon>Boletales</taxon>
        <taxon>Suillineae</taxon>
        <taxon>Suillaceae</taxon>
        <taxon>Suillus</taxon>
    </lineage>
</organism>
<dbReference type="RefSeq" id="XP_041286059.1">
    <property type="nucleotide sequence ID" value="XM_041442454.1"/>
</dbReference>
<sequence>MPCWGKLRIAQCGDSIWTLSTVQKLSKSSFRDNTFVRYELPYISESGQHVDVVCYGQLNYILECHLDNNIRYGDLCNSTLLLALIIPCATNGLDASSQCVEYKRSLVPIITDLRNIKAAVGRVGTRRHWGIIDCSSDHIQITFAELELGADARVNDADDASTSDYD</sequence>
<gene>
    <name evidence="1" type="ORF">F5147DRAFT_780448</name>
</gene>
<keyword evidence="2" id="KW-1185">Reference proteome</keyword>
<dbReference type="OrthoDB" id="3242924at2759"/>
<reference evidence="1" key="1">
    <citation type="journal article" date="2020" name="New Phytol.">
        <title>Comparative genomics reveals dynamic genome evolution in host specialist ectomycorrhizal fungi.</title>
        <authorList>
            <person name="Lofgren L.A."/>
            <person name="Nguyen N.H."/>
            <person name="Vilgalys R."/>
            <person name="Ruytinx J."/>
            <person name="Liao H.L."/>
            <person name="Branco S."/>
            <person name="Kuo A."/>
            <person name="LaButti K."/>
            <person name="Lipzen A."/>
            <person name="Andreopoulos W."/>
            <person name="Pangilinan J."/>
            <person name="Riley R."/>
            <person name="Hundley H."/>
            <person name="Na H."/>
            <person name="Barry K."/>
            <person name="Grigoriev I.V."/>
            <person name="Stajich J.E."/>
            <person name="Kennedy P.G."/>
        </authorList>
    </citation>
    <scope>NUCLEOTIDE SEQUENCE</scope>
    <source>
        <strain evidence="1">FC423</strain>
    </source>
</reference>
<name>A0A9P7EV41_9AGAM</name>